<organism evidence="7 8">
    <name type="scientific">Aquatica leii</name>
    <dbReference type="NCBI Taxonomy" id="1421715"/>
    <lineage>
        <taxon>Eukaryota</taxon>
        <taxon>Metazoa</taxon>
        <taxon>Ecdysozoa</taxon>
        <taxon>Arthropoda</taxon>
        <taxon>Hexapoda</taxon>
        <taxon>Insecta</taxon>
        <taxon>Pterygota</taxon>
        <taxon>Neoptera</taxon>
        <taxon>Endopterygota</taxon>
        <taxon>Coleoptera</taxon>
        <taxon>Polyphaga</taxon>
        <taxon>Elateriformia</taxon>
        <taxon>Elateroidea</taxon>
        <taxon>Lampyridae</taxon>
        <taxon>Luciolinae</taxon>
        <taxon>Aquatica</taxon>
    </lineage>
</organism>
<evidence type="ECO:0000256" key="5">
    <source>
        <dbReference type="SAM" id="Phobius"/>
    </source>
</evidence>
<gene>
    <name evidence="7" type="ORF">RN001_010361</name>
</gene>
<reference evidence="8" key="1">
    <citation type="submission" date="2023-01" db="EMBL/GenBank/DDBJ databases">
        <title>Key to firefly adult light organ development and bioluminescence: homeobox transcription factors regulate luciferase expression and transportation to peroxisome.</title>
        <authorList>
            <person name="Fu X."/>
        </authorList>
    </citation>
    <scope>NUCLEOTIDE SEQUENCE [LARGE SCALE GENOMIC DNA]</scope>
</reference>
<protein>
    <recommendedName>
        <fullName evidence="6">TMEM248/TMEM219 domain-containing protein</fullName>
    </recommendedName>
</protein>
<sequence length="260" mass="29513">MHKNFVTNVKTKPPLVVFTVCLLGIIITTVCLTYYVQTHDKISNTDAINDWISLLKYVNNLDMCSEGSGKLLQQNRLPRDSTMATISISARLLGLNTNTNTHAQGIIHLNDWYSKCPDKTYTPTYIDLQFNAGKHNESVEEEICVTITGPAQLMPILTPEQFCTPQMLKKTNWAVVSTKENTNDFCSDGSLFRIKFDTDRNFKYEMYLSKEDRIMINSHLIVTSCFLVFIVILITCYALIRKTSGAVSESKQHLTKGMYL</sequence>
<evidence type="ECO:0000259" key="6">
    <source>
        <dbReference type="Pfam" id="PF14940"/>
    </source>
</evidence>
<dbReference type="Pfam" id="PF14940">
    <property type="entry name" value="TMEM219"/>
    <property type="match status" value="1"/>
</dbReference>
<comment type="caution">
    <text evidence="7">The sequence shown here is derived from an EMBL/GenBank/DDBJ whole genome shotgun (WGS) entry which is preliminary data.</text>
</comment>
<feature type="domain" description="TMEM248/TMEM219" evidence="6">
    <location>
        <begin position="8"/>
        <end position="83"/>
    </location>
</feature>
<evidence type="ECO:0000256" key="2">
    <source>
        <dbReference type="ARBA" id="ARBA00022692"/>
    </source>
</evidence>
<evidence type="ECO:0000313" key="8">
    <source>
        <dbReference type="Proteomes" id="UP001353858"/>
    </source>
</evidence>
<dbReference type="InterPro" id="IPR039587">
    <property type="entry name" value="TMEM248/TMEM219_dom"/>
</dbReference>
<evidence type="ECO:0000313" key="7">
    <source>
        <dbReference type="EMBL" id="KAK4877855.1"/>
    </source>
</evidence>
<keyword evidence="3 5" id="KW-1133">Transmembrane helix</keyword>
<proteinExistence type="predicted"/>
<dbReference type="AlphaFoldDB" id="A0AAN7P0U4"/>
<evidence type="ECO:0000256" key="1">
    <source>
        <dbReference type="ARBA" id="ARBA00004370"/>
    </source>
</evidence>
<dbReference type="Proteomes" id="UP001353858">
    <property type="component" value="Unassembled WGS sequence"/>
</dbReference>
<evidence type="ECO:0000256" key="3">
    <source>
        <dbReference type="ARBA" id="ARBA00022989"/>
    </source>
</evidence>
<keyword evidence="4 5" id="KW-0472">Membrane</keyword>
<dbReference type="GO" id="GO:0016020">
    <property type="term" value="C:membrane"/>
    <property type="evidence" value="ECO:0007669"/>
    <property type="project" value="UniProtKB-SubCell"/>
</dbReference>
<dbReference type="PANTHER" id="PTHR16002">
    <property type="entry name" value="TRANSMEMBRANE PROTEIN 248-LIKE"/>
    <property type="match status" value="1"/>
</dbReference>
<name>A0AAN7P0U4_9COLE</name>
<keyword evidence="8" id="KW-1185">Reference proteome</keyword>
<feature type="transmembrane region" description="Helical" evidence="5">
    <location>
        <begin position="220"/>
        <end position="240"/>
    </location>
</feature>
<dbReference type="EMBL" id="JARPUR010000004">
    <property type="protein sequence ID" value="KAK4877855.1"/>
    <property type="molecule type" value="Genomic_DNA"/>
</dbReference>
<evidence type="ECO:0000256" key="4">
    <source>
        <dbReference type="ARBA" id="ARBA00023136"/>
    </source>
</evidence>
<comment type="subcellular location">
    <subcellularLocation>
        <location evidence="1">Membrane</location>
    </subcellularLocation>
</comment>
<accession>A0AAN7P0U4</accession>
<keyword evidence="2 5" id="KW-0812">Transmembrane</keyword>
<dbReference type="PANTHER" id="PTHR16002:SF4">
    <property type="entry name" value="TMEM248_TMEM219 DOMAIN-CONTAINING PROTEIN"/>
    <property type="match status" value="1"/>
</dbReference>
<feature type="transmembrane region" description="Helical" evidence="5">
    <location>
        <begin position="15"/>
        <end position="36"/>
    </location>
</feature>
<dbReference type="InterPro" id="IPR039493">
    <property type="entry name" value="TMEM248/TMEM219"/>
</dbReference>